<dbReference type="CDD" id="cd01392">
    <property type="entry name" value="HTH_LacI"/>
    <property type="match status" value="1"/>
</dbReference>
<name>A0A8J3TC49_9ACTN</name>
<keyword evidence="3" id="KW-0804">Transcription</keyword>
<dbReference type="RefSeq" id="WP_168116385.1">
    <property type="nucleotide sequence ID" value="NZ_BOON01000030.1"/>
</dbReference>
<dbReference type="EMBL" id="BOON01000030">
    <property type="protein sequence ID" value="GII23604.1"/>
    <property type="molecule type" value="Genomic_DNA"/>
</dbReference>
<dbReference type="CDD" id="cd06267">
    <property type="entry name" value="PBP1_LacI_sugar_binding-like"/>
    <property type="match status" value="1"/>
</dbReference>
<dbReference type="Gene3D" id="1.10.260.40">
    <property type="entry name" value="lambda repressor-like DNA-binding domains"/>
    <property type="match status" value="1"/>
</dbReference>
<dbReference type="GO" id="GO:0003700">
    <property type="term" value="F:DNA-binding transcription factor activity"/>
    <property type="evidence" value="ECO:0007669"/>
    <property type="project" value="TreeGrafter"/>
</dbReference>
<dbReference type="GO" id="GO:0000976">
    <property type="term" value="F:transcription cis-regulatory region binding"/>
    <property type="evidence" value="ECO:0007669"/>
    <property type="project" value="TreeGrafter"/>
</dbReference>
<organism evidence="5 6">
    <name type="scientific">Planosporangium mesophilum</name>
    <dbReference type="NCBI Taxonomy" id="689768"/>
    <lineage>
        <taxon>Bacteria</taxon>
        <taxon>Bacillati</taxon>
        <taxon>Actinomycetota</taxon>
        <taxon>Actinomycetes</taxon>
        <taxon>Micromonosporales</taxon>
        <taxon>Micromonosporaceae</taxon>
        <taxon>Planosporangium</taxon>
    </lineage>
</organism>
<accession>A0A8J3TC49</accession>
<dbReference type="PROSITE" id="PS00356">
    <property type="entry name" value="HTH_LACI_1"/>
    <property type="match status" value="1"/>
</dbReference>
<evidence type="ECO:0000313" key="5">
    <source>
        <dbReference type="EMBL" id="GII23604.1"/>
    </source>
</evidence>
<evidence type="ECO:0000256" key="2">
    <source>
        <dbReference type="ARBA" id="ARBA00023125"/>
    </source>
</evidence>
<dbReference type="InterPro" id="IPR028082">
    <property type="entry name" value="Peripla_BP_I"/>
</dbReference>
<reference evidence="5" key="1">
    <citation type="submission" date="2021-01" db="EMBL/GenBank/DDBJ databases">
        <title>Whole genome shotgun sequence of Planosporangium mesophilum NBRC 109066.</title>
        <authorList>
            <person name="Komaki H."/>
            <person name="Tamura T."/>
        </authorList>
    </citation>
    <scope>NUCLEOTIDE SEQUENCE</scope>
    <source>
        <strain evidence="5">NBRC 109066</strain>
    </source>
</reference>
<proteinExistence type="predicted"/>
<dbReference type="InterPro" id="IPR046335">
    <property type="entry name" value="LacI/GalR-like_sensor"/>
</dbReference>
<comment type="caution">
    <text evidence="5">The sequence shown here is derived from an EMBL/GenBank/DDBJ whole genome shotgun (WGS) entry which is preliminary data.</text>
</comment>
<dbReference type="SUPFAM" id="SSF47413">
    <property type="entry name" value="lambda repressor-like DNA-binding domains"/>
    <property type="match status" value="1"/>
</dbReference>
<dbReference type="SUPFAM" id="SSF53822">
    <property type="entry name" value="Periplasmic binding protein-like I"/>
    <property type="match status" value="1"/>
</dbReference>
<dbReference type="Proteomes" id="UP000599074">
    <property type="component" value="Unassembled WGS sequence"/>
</dbReference>
<dbReference type="SMART" id="SM00354">
    <property type="entry name" value="HTH_LACI"/>
    <property type="match status" value="1"/>
</dbReference>
<dbReference type="InterPro" id="IPR000843">
    <property type="entry name" value="HTH_LacI"/>
</dbReference>
<dbReference type="Pfam" id="PF00356">
    <property type="entry name" value="LacI"/>
    <property type="match status" value="1"/>
</dbReference>
<feature type="domain" description="HTH lacI-type" evidence="4">
    <location>
        <begin position="3"/>
        <end position="57"/>
    </location>
</feature>
<gene>
    <name evidence="5" type="ORF">Pme01_32010</name>
</gene>
<dbReference type="Pfam" id="PF13377">
    <property type="entry name" value="Peripla_BP_3"/>
    <property type="match status" value="1"/>
</dbReference>
<keyword evidence="2" id="KW-0238">DNA-binding</keyword>
<evidence type="ECO:0000259" key="4">
    <source>
        <dbReference type="PROSITE" id="PS50932"/>
    </source>
</evidence>
<protein>
    <submittedName>
        <fullName evidence="5">LacI family transcriptional regulator</fullName>
    </submittedName>
</protein>
<dbReference type="PANTHER" id="PTHR30146">
    <property type="entry name" value="LACI-RELATED TRANSCRIPTIONAL REPRESSOR"/>
    <property type="match status" value="1"/>
</dbReference>
<sequence length="340" mass="36503">MGVSLKDIAKRAGVSVATVSNVVNGYRPVAEATRERVRQAIDELGYSPNLSARHLRNGRTGIIALAIPELNNPYFAELADAAIREAGLHGYTVLLDYTDGDREKELLVSQGFRAQVIDGLILSPVQLRRADVLSRTSETPMVLVGEGVYNVPYDHIAIDNVAASVAAMTHLLGLGRRRIAFVGAQSDVNRQPAQLRLLGYQEALSGAGLSYDPGLVVTTDYFGRSDGAAGLRRLMALPEPPDAVFAYNDLIAIGVLRAAVELGLRVPDDIAVVGFDDIDEGRYSNPTLTTISPDKADIGRRAVAALIGRLDGSREAEPEEVQVPFELVTRESTLGHPEPG</sequence>
<keyword evidence="6" id="KW-1185">Reference proteome</keyword>
<dbReference type="Gene3D" id="3.40.50.2300">
    <property type="match status" value="2"/>
</dbReference>
<dbReference type="InterPro" id="IPR010982">
    <property type="entry name" value="Lambda_DNA-bd_dom_sf"/>
</dbReference>
<evidence type="ECO:0000256" key="1">
    <source>
        <dbReference type="ARBA" id="ARBA00023015"/>
    </source>
</evidence>
<dbReference type="AlphaFoldDB" id="A0A8J3TC49"/>
<dbReference type="PANTHER" id="PTHR30146:SF153">
    <property type="entry name" value="LACTOSE OPERON REPRESSOR"/>
    <property type="match status" value="1"/>
</dbReference>
<dbReference type="PRINTS" id="PR00036">
    <property type="entry name" value="HTHLACI"/>
</dbReference>
<evidence type="ECO:0000256" key="3">
    <source>
        <dbReference type="ARBA" id="ARBA00023163"/>
    </source>
</evidence>
<dbReference type="PROSITE" id="PS50932">
    <property type="entry name" value="HTH_LACI_2"/>
    <property type="match status" value="1"/>
</dbReference>
<evidence type="ECO:0000313" key="6">
    <source>
        <dbReference type="Proteomes" id="UP000599074"/>
    </source>
</evidence>
<keyword evidence="1" id="KW-0805">Transcription regulation</keyword>